<feature type="region of interest" description="Disordered" evidence="2">
    <location>
        <begin position="708"/>
        <end position="731"/>
    </location>
</feature>
<dbReference type="InterPro" id="IPR019845">
    <property type="entry name" value="Squalene/phytoene_synthase_CS"/>
</dbReference>
<reference evidence="4 5" key="1">
    <citation type="submission" date="2019-04" db="EMBL/GenBank/DDBJ databases">
        <authorList>
            <person name="Li Y."/>
            <person name="Wang J."/>
        </authorList>
    </citation>
    <scope>NUCLEOTIDE SEQUENCE [LARGE SCALE GENOMIC DNA]</scope>
    <source>
        <strain evidence="4 5">DSM 14668</strain>
    </source>
</reference>
<evidence type="ECO:0000256" key="1">
    <source>
        <dbReference type="ARBA" id="ARBA00022679"/>
    </source>
</evidence>
<name>A0A4U1JGG6_9BACT</name>
<dbReference type="InterPro" id="IPR001509">
    <property type="entry name" value="Epimerase_deHydtase"/>
</dbReference>
<feature type="region of interest" description="Disordered" evidence="2">
    <location>
        <begin position="414"/>
        <end position="433"/>
    </location>
</feature>
<dbReference type="Gene3D" id="3.40.50.720">
    <property type="entry name" value="NAD(P)-binding Rossmann-like Domain"/>
    <property type="match status" value="1"/>
</dbReference>
<dbReference type="SUPFAM" id="SSF51735">
    <property type="entry name" value="NAD(P)-binding Rossmann-fold domains"/>
    <property type="match status" value="1"/>
</dbReference>
<feature type="domain" description="Ketoreductase" evidence="3">
    <location>
        <begin position="435"/>
        <end position="646"/>
    </location>
</feature>
<dbReference type="GO" id="GO:0045338">
    <property type="term" value="P:farnesyl diphosphate metabolic process"/>
    <property type="evidence" value="ECO:0007669"/>
    <property type="project" value="InterPro"/>
</dbReference>
<dbReference type="EMBL" id="SSMQ01000006">
    <property type="protein sequence ID" value="TKD10428.1"/>
    <property type="molecule type" value="Genomic_DNA"/>
</dbReference>
<feature type="compositionally biased region" description="Low complexity" evidence="2">
    <location>
        <begin position="709"/>
        <end position="722"/>
    </location>
</feature>
<keyword evidence="5" id="KW-1185">Reference proteome</keyword>
<dbReference type="InterPro" id="IPR057326">
    <property type="entry name" value="KR_dom"/>
</dbReference>
<evidence type="ECO:0000256" key="2">
    <source>
        <dbReference type="SAM" id="MobiDB-lite"/>
    </source>
</evidence>
<dbReference type="Pfam" id="PF00494">
    <property type="entry name" value="SQS_PSY"/>
    <property type="match status" value="1"/>
</dbReference>
<keyword evidence="1" id="KW-0808">Transferase</keyword>
<accession>A0A4U1JGG6</accession>
<dbReference type="Proteomes" id="UP000309215">
    <property type="component" value="Unassembled WGS sequence"/>
</dbReference>
<dbReference type="Pfam" id="PF01370">
    <property type="entry name" value="Epimerase"/>
    <property type="match status" value="1"/>
</dbReference>
<dbReference type="GO" id="GO:0051996">
    <property type="term" value="F:squalene synthase [NAD(P)H] activity"/>
    <property type="evidence" value="ECO:0007669"/>
    <property type="project" value="InterPro"/>
</dbReference>
<dbReference type="Gene3D" id="1.10.600.10">
    <property type="entry name" value="Farnesyl Diphosphate Synthase"/>
    <property type="match status" value="1"/>
</dbReference>
<dbReference type="SUPFAM" id="SSF48576">
    <property type="entry name" value="Terpenoid synthases"/>
    <property type="match status" value="1"/>
</dbReference>
<dbReference type="PROSITE" id="PS01044">
    <property type="entry name" value="SQUALEN_PHYTOEN_SYN_1"/>
    <property type="match status" value="1"/>
</dbReference>
<proteinExistence type="predicted"/>
<dbReference type="AlphaFoldDB" id="A0A4U1JGG6"/>
<comment type="caution">
    <text evidence="4">The sequence shown here is derived from an EMBL/GenBank/DDBJ whole genome shotgun (WGS) entry which is preliminary data.</text>
</comment>
<gene>
    <name evidence="4" type="ORF">E8A74_08255</name>
</gene>
<dbReference type="InterPro" id="IPR044844">
    <property type="entry name" value="Trans_IPPS_euk-type"/>
</dbReference>
<dbReference type="PANTHER" id="PTHR11626">
    <property type="entry name" value="FARNESYL-DIPHOSPHATE FARNESYLTRANSFERASE"/>
    <property type="match status" value="1"/>
</dbReference>
<organism evidence="4 5">
    <name type="scientific">Polyangium fumosum</name>
    <dbReference type="NCBI Taxonomy" id="889272"/>
    <lineage>
        <taxon>Bacteria</taxon>
        <taxon>Pseudomonadati</taxon>
        <taxon>Myxococcota</taxon>
        <taxon>Polyangia</taxon>
        <taxon>Polyangiales</taxon>
        <taxon>Polyangiaceae</taxon>
        <taxon>Polyangium</taxon>
    </lineage>
</organism>
<protein>
    <submittedName>
        <fullName evidence="4">NAD-dependent epimerase/dehydratase family protein</fullName>
    </submittedName>
</protein>
<dbReference type="InterPro" id="IPR002060">
    <property type="entry name" value="Squ/phyt_synthse"/>
</dbReference>
<feature type="compositionally biased region" description="Basic and acidic residues" evidence="2">
    <location>
        <begin position="416"/>
        <end position="433"/>
    </location>
</feature>
<sequence>MARHDVSGLRDAGAAGRWIGSSEDGSGAMAAALEALAAQRVADRDFCVQTLPRVSRTFALSILSLPEALSESLCAAYLLCRVVDSIEDANPIPPETRVSLFDAFDALMRGEAGSLSEFEARFADEALGMAEADRALCKGAGAVFRVFRGLPAADQEAIRPWVLEMSLGMREYAGRADAEGKTRIRDVRDLERYCYFVAGTVGELLTSLFERTVPGANDEVRKAARCRATRFGLGLQMVNVLKDVAEDLDRGACFLPEDVLARHGVRRDVLLSPEARAGGLAAVSEVCAIARGHLDAAVEYTLCWPGREGAEVRAFCAVPLALAIATLREVERGENTLVRGREPKIDKRLVAEVLAGARRAAESDAALHALFARAAEAGPSTPAGVSGRATMPLLRARRPPVPPERRASMTVIRGGADTKKTSGEASRSDARTREGRVLVTGGAGHLGQNLVRRLVAEGKEVRVLVRGARGAAALAGLPVEVVTCDVRDANALGAAMRGVTEVYHAAARVAEGDEQAFFETNVLGTRALLGACREVGVRRVVVTSSLDAVRYDDTRGAPIDEATPLDPFSAHSPHARTKALAEHECLKAVADGLDVVVVAPTTLVGPFDDRPSAIGRALVDHANGRLRAFARGALLLTSTRDAVEAHLAAMRSGRKGQKYLITTELVSIDDLLSFFEEASARRRPPFAVPALLARMSLAQKLAAARMLGGERPPGAPAPASSPRRADTSKAERELGFVPTCVRSAIYDAYADFFRRALVPEGPASRGAHITRS</sequence>
<dbReference type="SMART" id="SM00822">
    <property type="entry name" value="PKS_KR"/>
    <property type="match status" value="1"/>
</dbReference>
<dbReference type="InterPro" id="IPR008949">
    <property type="entry name" value="Isoprenoid_synthase_dom_sf"/>
</dbReference>
<dbReference type="SFLD" id="SFLDG01018">
    <property type="entry name" value="Squalene/Phytoene_Synthase_Lik"/>
    <property type="match status" value="1"/>
</dbReference>
<dbReference type="RefSeq" id="WP_136928392.1">
    <property type="nucleotide sequence ID" value="NZ_SSMQ01000006.1"/>
</dbReference>
<evidence type="ECO:0000313" key="4">
    <source>
        <dbReference type="EMBL" id="TKD10428.1"/>
    </source>
</evidence>
<dbReference type="PANTHER" id="PTHR11626:SF2">
    <property type="entry name" value="SQUALENE SYNTHASE"/>
    <property type="match status" value="1"/>
</dbReference>
<evidence type="ECO:0000313" key="5">
    <source>
        <dbReference type="Proteomes" id="UP000309215"/>
    </source>
</evidence>
<evidence type="ECO:0000259" key="3">
    <source>
        <dbReference type="SMART" id="SM00822"/>
    </source>
</evidence>
<dbReference type="OrthoDB" id="9807580at2"/>
<dbReference type="SFLD" id="SFLDS00005">
    <property type="entry name" value="Isoprenoid_Synthase_Type_I"/>
    <property type="match status" value="1"/>
</dbReference>
<dbReference type="InterPro" id="IPR036291">
    <property type="entry name" value="NAD(P)-bd_dom_sf"/>
</dbReference>